<dbReference type="EMBL" id="JAGRRH010000005">
    <property type="protein sequence ID" value="KAG7370091.1"/>
    <property type="molecule type" value="Genomic_DNA"/>
</dbReference>
<dbReference type="AlphaFoldDB" id="A0A9K3Q476"/>
<accession>A0A9K3Q476</accession>
<evidence type="ECO:0000259" key="2">
    <source>
        <dbReference type="PROSITE" id="PS50280"/>
    </source>
</evidence>
<dbReference type="Proteomes" id="UP000693970">
    <property type="component" value="Unassembled WGS sequence"/>
</dbReference>
<feature type="compositionally biased region" description="Basic and acidic residues" evidence="1">
    <location>
        <begin position="16"/>
        <end position="29"/>
    </location>
</feature>
<dbReference type="OrthoDB" id="40564at2759"/>
<gene>
    <name evidence="3" type="ORF">IV203_027837</name>
</gene>
<dbReference type="GO" id="GO:0032259">
    <property type="term" value="P:methylation"/>
    <property type="evidence" value="ECO:0007669"/>
    <property type="project" value="UniProtKB-KW"/>
</dbReference>
<sequence>MNSIGKLQQRNTEQSRSMDEHSHDTDRRKSSFIRNSRHLMRLVALILLASTASTTTLATRIDCDLYIAESTIPNAGLGIYTAVAKSSGDNIGNGDKAIPLVDMLWHAGDYSGDETLVGEVESVHFFNPTQDYVWHGIGMGMDFESELQDDITTFWPGVDAMINCNLGLLNVIKSTPNYDEAGLHRNLHPGAGGITPYDGVPTKVARDIPAGGELFKHYGDEWFSGRPHFGNIPLSADYEAILELMTGLHKMIQSLGMPEHMSSSIIYDDLVLPIKKIWNSRTLNALFDFDWSDVEAAVEARDFGILLQPNATRSLDWLNEHGKCIDHIVHGPSTIEGAGHGAFAKRDLPKGTIITGTPLIHFPDRSVLGMYEPRTTSTGRLVRDVEKGPYSEQVLVNYCFDHPDTTVLLCPYGAGVNYINANRTQANVKVQWAEDGQTNHKSAWLLKDPQDMEFEYRTMLAIDYVALRDINEGEELFLDYGEAWEQAWVEHVKAWKAVEGREEYISATQFNDKYSDTPVRTLEEQNENPYPKNLAINCHPVLVESVFLDYNHEGNYADPYDFIDKAGWIPEKKGFPCDIVKRESATEMYEVSINYTENDESYVKFHTGVPRKAISFVDNPYTTDMHLPNAFRHPIGIPDEMLPDAWRNKVCNLGQQC</sequence>
<evidence type="ECO:0000313" key="3">
    <source>
        <dbReference type="EMBL" id="KAG7370091.1"/>
    </source>
</evidence>
<reference evidence="3" key="2">
    <citation type="submission" date="2021-04" db="EMBL/GenBank/DDBJ databases">
        <authorList>
            <person name="Podell S."/>
        </authorList>
    </citation>
    <scope>NUCLEOTIDE SEQUENCE</scope>
    <source>
        <strain evidence="3">Hildebrandi</strain>
    </source>
</reference>
<evidence type="ECO:0000256" key="1">
    <source>
        <dbReference type="SAM" id="MobiDB-lite"/>
    </source>
</evidence>
<dbReference type="InterPro" id="IPR001214">
    <property type="entry name" value="SET_dom"/>
</dbReference>
<dbReference type="Pfam" id="PF00856">
    <property type="entry name" value="SET"/>
    <property type="match status" value="1"/>
</dbReference>
<feature type="region of interest" description="Disordered" evidence="1">
    <location>
        <begin position="1"/>
        <end position="30"/>
    </location>
</feature>
<keyword evidence="4" id="KW-1185">Reference proteome</keyword>
<proteinExistence type="predicted"/>
<reference evidence="3" key="1">
    <citation type="journal article" date="2021" name="Sci. Rep.">
        <title>Diploid genomic architecture of Nitzschia inconspicua, an elite biomass production diatom.</title>
        <authorList>
            <person name="Oliver A."/>
            <person name="Podell S."/>
            <person name="Pinowska A."/>
            <person name="Traller J.C."/>
            <person name="Smith S.R."/>
            <person name="McClure R."/>
            <person name="Beliaev A."/>
            <person name="Bohutskyi P."/>
            <person name="Hill E.A."/>
            <person name="Rabines A."/>
            <person name="Zheng H."/>
            <person name="Allen L.Z."/>
            <person name="Kuo A."/>
            <person name="Grigoriev I.V."/>
            <person name="Allen A.E."/>
            <person name="Hazlebeck D."/>
            <person name="Allen E.E."/>
        </authorList>
    </citation>
    <scope>NUCLEOTIDE SEQUENCE</scope>
    <source>
        <strain evidence="3">Hildebrandi</strain>
    </source>
</reference>
<protein>
    <submittedName>
        <fullName evidence="3">SET methyltransferase domain containing protein</fullName>
    </submittedName>
</protein>
<name>A0A9K3Q476_9STRA</name>
<feature type="compositionally biased region" description="Polar residues" evidence="1">
    <location>
        <begin position="1"/>
        <end position="15"/>
    </location>
</feature>
<keyword evidence="3" id="KW-0808">Transferase</keyword>
<dbReference type="GO" id="GO:0008168">
    <property type="term" value="F:methyltransferase activity"/>
    <property type="evidence" value="ECO:0007669"/>
    <property type="project" value="UniProtKB-KW"/>
</dbReference>
<organism evidence="3 4">
    <name type="scientific">Nitzschia inconspicua</name>
    <dbReference type="NCBI Taxonomy" id="303405"/>
    <lineage>
        <taxon>Eukaryota</taxon>
        <taxon>Sar</taxon>
        <taxon>Stramenopiles</taxon>
        <taxon>Ochrophyta</taxon>
        <taxon>Bacillariophyta</taxon>
        <taxon>Bacillariophyceae</taxon>
        <taxon>Bacillariophycidae</taxon>
        <taxon>Bacillariales</taxon>
        <taxon>Bacillariaceae</taxon>
        <taxon>Nitzschia</taxon>
    </lineage>
</organism>
<evidence type="ECO:0000313" key="4">
    <source>
        <dbReference type="Proteomes" id="UP000693970"/>
    </source>
</evidence>
<feature type="domain" description="SET" evidence="2">
    <location>
        <begin position="326"/>
        <end position="481"/>
    </location>
</feature>
<keyword evidence="3" id="KW-0489">Methyltransferase</keyword>
<comment type="caution">
    <text evidence="3">The sequence shown here is derived from an EMBL/GenBank/DDBJ whole genome shotgun (WGS) entry which is preliminary data.</text>
</comment>
<dbReference type="PROSITE" id="PS50280">
    <property type="entry name" value="SET"/>
    <property type="match status" value="1"/>
</dbReference>